<dbReference type="EMBL" id="QXCT01000001">
    <property type="protein sequence ID" value="MDW9251831.1"/>
    <property type="molecule type" value="Genomic_DNA"/>
</dbReference>
<organism evidence="2 3">
    <name type="scientific">Burkholderia thailandensis</name>
    <dbReference type="NCBI Taxonomy" id="57975"/>
    <lineage>
        <taxon>Bacteria</taxon>
        <taxon>Pseudomonadati</taxon>
        <taxon>Pseudomonadota</taxon>
        <taxon>Betaproteobacteria</taxon>
        <taxon>Burkholderiales</taxon>
        <taxon>Burkholderiaceae</taxon>
        <taxon>Burkholderia</taxon>
        <taxon>pseudomallei group</taxon>
    </lineage>
</organism>
<dbReference type="Proteomes" id="UP001272137">
    <property type="component" value="Unassembled WGS sequence"/>
</dbReference>
<protein>
    <submittedName>
        <fullName evidence="2">Transposase domain protein</fullName>
    </submittedName>
</protein>
<dbReference type="AlphaFoldDB" id="A0AAW9CVR4"/>
<evidence type="ECO:0000313" key="3">
    <source>
        <dbReference type="Proteomes" id="UP001272137"/>
    </source>
</evidence>
<name>A0AAW9CVR4_BURTH</name>
<feature type="compositionally biased region" description="Basic and acidic residues" evidence="1">
    <location>
        <begin position="45"/>
        <end position="54"/>
    </location>
</feature>
<proteinExistence type="predicted"/>
<accession>A0AAW9CVR4</accession>
<reference evidence="2" key="1">
    <citation type="submission" date="2018-08" db="EMBL/GenBank/DDBJ databases">
        <title>Identification of Burkholderia cepacia strains that express a Burkholderia pseudomallei-like capsular polysaccharide.</title>
        <authorList>
            <person name="Burtnick M.N."/>
            <person name="Vongsouvath M."/>
            <person name="Newton P."/>
            <person name="Wuthiekanun V."/>
            <person name="Limmathurotsakul D."/>
            <person name="Brett P.J."/>
            <person name="Chantratita N."/>
            <person name="Dance D.A."/>
        </authorList>
    </citation>
    <scope>NUCLEOTIDE SEQUENCE</scope>
    <source>
        <strain evidence="2">SBXCC001</strain>
    </source>
</reference>
<comment type="caution">
    <text evidence="2">The sequence shown here is derived from an EMBL/GenBank/DDBJ whole genome shotgun (WGS) entry which is preliminary data.</text>
</comment>
<feature type="region of interest" description="Disordered" evidence="1">
    <location>
        <begin position="45"/>
        <end position="68"/>
    </location>
</feature>
<evidence type="ECO:0000313" key="2">
    <source>
        <dbReference type="EMBL" id="MDW9251831.1"/>
    </source>
</evidence>
<gene>
    <name evidence="2" type="ORF">C7S16_6659</name>
</gene>
<evidence type="ECO:0000256" key="1">
    <source>
        <dbReference type="SAM" id="MobiDB-lite"/>
    </source>
</evidence>
<sequence length="68" mass="7265">MGPFKKPDCALALAARGRPMKTVCEVLGVARSAVVVKRIRSSDWRDGRRARATDDTGLVEENLGAAAP</sequence>